<evidence type="ECO:0000313" key="2">
    <source>
        <dbReference type="Proteomes" id="UP000076871"/>
    </source>
</evidence>
<dbReference type="AlphaFoldDB" id="A0A165AV98"/>
<gene>
    <name evidence="1" type="ORF">LAESUDRAFT_667623</name>
</gene>
<keyword evidence="2" id="KW-1185">Reference proteome</keyword>
<dbReference type="InParanoid" id="A0A165AV98"/>
<dbReference type="OrthoDB" id="3253623at2759"/>
<protein>
    <submittedName>
        <fullName evidence="1">Uncharacterized protein</fullName>
    </submittedName>
</protein>
<reference evidence="1 2" key="1">
    <citation type="journal article" date="2016" name="Mol. Biol. Evol.">
        <title>Comparative Genomics of Early-Diverging Mushroom-Forming Fungi Provides Insights into the Origins of Lignocellulose Decay Capabilities.</title>
        <authorList>
            <person name="Nagy L.G."/>
            <person name="Riley R."/>
            <person name="Tritt A."/>
            <person name="Adam C."/>
            <person name="Daum C."/>
            <person name="Floudas D."/>
            <person name="Sun H."/>
            <person name="Yadav J.S."/>
            <person name="Pangilinan J."/>
            <person name="Larsson K.H."/>
            <person name="Matsuura K."/>
            <person name="Barry K."/>
            <person name="Labutti K."/>
            <person name="Kuo R."/>
            <person name="Ohm R.A."/>
            <person name="Bhattacharya S.S."/>
            <person name="Shirouzu T."/>
            <person name="Yoshinaga Y."/>
            <person name="Martin F.M."/>
            <person name="Grigoriev I.V."/>
            <person name="Hibbett D.S."/>
        </authorList>
    </citation>
    <scope>NUCLEOTIDE SEQUENCE [LARGE SCALE GENOMIC DNA]</scope>
    <source>
        <strain evidence="1 2">93-53</strain>
    </source>
</reference>
<name>A0A165AV98_9APHY</name>
<dbReference type="EMBL" id="KV427724">
    <property type="protein sequence ID" value="KZS99730.1"/>
    <property type="molecule type" value="Genomic_DNA"/>
</dbReference>
<organism evidence="1 2">
    <name type="scientific">Laetiporus sulphureus 93-53</name>
    <dbReference type="NCBI Taxonomy" id="1314785"/>
    <lineage>
        <taxon>Eukaryota</taxon>
        <taxon>Fungi</taxon>
        <taxon>Dikarya</taxon>
        <taxon>Basidiomycota</taxon>
        <taxon>Agaricomycotina</taxon>
        <taxon>Agaricomycetes</taxon>
        <taxon>Polyporales</taxon>
        <taxon>Laetiporus</taxon>
    </lineage>
</organism>
<evidence type="ECO:0000313" key="1">
    <source>
        <dbReference type="EMBL" id="KZS99730.1"/>
    </source>
</evidence>
<accession>A0A165AV98</accession>
<proteinExistence type="predicted"/>
<dbReference type="RefSeq" id="XP_040757471.1">
    <property type="nucleotide sequence ID" value="XM_040905321.1"/>
</dbReference>
<dbReference type="STRING" id="1314785.A0A165AV98"/>
<dbReference type="Proteomes" id="UP000076871">
    <property type="component" value="Unassembled WGS sequence"/>
</dbReference>
<sequence>MPLVLQPPPEQPREINQGRFAITYSNLSNSPLLEHEEWLLSTYLQIELYKNHPIFHIKECSTILLEDLTAALLEVENWKTLEWENQRIIAVQSSELRNFKHWLGRLLCRPGFESILDRDILDSDEGGKRECGDIVDTETIQSLQGPDGRNFLKAGIDEGRYVFGLCMDGFQPHGRGGPPCSVGAIYLACMNLPPNLRYKADNLFLAGIIP</sequence>
<feature type="non-terminal residue" evidence="1">
    <location>
        <position position="210"/>
    </location>
</feature>
<dbReference type="GeneID" id="63822351"/>